<dbReference type="AlphaFoldDB" id="A0A6C0BTV4"/>
<accession>A0A6C0BTV4</accession>
<feature type="region of interest" description="Disordered" evidence="1">
    <location>
        <begin position="1"/>
        <end position="33"/>
    </location>
</feature>
<dbReference type="EMBL" id="MN739253">
    <property type="protein sequence ID" value="QHS95510.1"/>
    <property type="molecule type" value="Genomic_DNA"/>
</dbReference>
<reference evidence="2" key="1">
    <citation type="journal article" date="2020" name="Nature">
        <title>Giant virus diversity and host interactions through global metagenomics.</title>
        <authorList>
            <person name="Schulz F."/>
            <person name="Roux S."/>
            <person name="Paez-Espino D."/>
            <person name="Jungbluth S."/>
            <person name="Walsh D.A."/>
            <person name="Denef V.J."/>
            <person name="McMahon K.D."/>
            <person name="Konstantinidis K.T."/>
            <person name="Eloe-Fadrosh E.A."/>
            <person name="Kyrpides N.C."/>
            <person name="Woyke T."/>
        </authorList>
    </citation>
    <scope>NUCLEOTIDE SEQUENCE</scope>
    <source>
        <strain evidence="2">GVMAG-M-3300018868-6</strain>
    </source>
</reference>
<evidence type="ECO:0000256" key="1">
    <source>
        <dbReference type="SAM" id="MobiDB-lite"/>
    </source>
</evidence>
<organism evidence="2">
    <name type="scientific">viral metagenome</name>
    <dbReference type="NCBI Taxonomy" id="1070528"/>
    <lineage>
        <taxon>unclassified sequences</taxon>
        <taxon>metagenomes</taxon>
        <taxon>organismal metagenomes</taxon>
    </lineage>
</organism>
<evidence type="ECO:0000313" key="2">
    <source>
        <dbReference type="EMBL" id="QHS95510.1"/>
    </source>
</evidence>
<protein>
    <submittedName>
        <fullName evidence="2">Uncharacterized protein</fullName>
    </submittedName>
</protein>
<sequence length="119" mass="13929">MRKTLIKRKKTTNRRNRKRRTTRKTQRGGGLGSDLRQKLVTLCRQGKWEEYDAVTQSIINDYRRSGKNDFLIHLDNQMSTFKRETALCLERSLTQLQEDGIPESMVHLAHVTSIRDGKL</sequence>
<feature type="compositionally biased region" description="Basic residues" evidence="1">
    <location>
        <begin position="1"/>
        <end position="26"/>
    </location>
</feature>
<proteinExistence type="predicted"/>
<name>A0A6C0BTV4_9ZZZZ</name>